<feature type="transmembrane region" description="Helical" evidence="7">
    <location>
        <begin position="179"/>
        <end position="204"/>
    </location>
</feature>
<feature type="transmembrane region" description="Helical" evidence="7">
    <location>
        <begin position="216"/>
        <end position="237"/>
    </location>
</feature>
<dbReference type="VEuPathDB" id="FungiDB:SPPG_06437"/>
<dbReference type="InterPro" id="IPR000425">
    <property type="entry name" value="MIP"/>
</dbReference>
<proteinExistence type="inferred from homology"/>
<evidence type="ECO:0000256" key="7">
    <source>
        <dbReference type="SAM" id="Phobius"/>
    </source>
</evidence>
<dbReference type="InterPro" id="IPR023271">
    <property type="entry name" value="Aquaporin-like"/>
</dbReference>
<feature type="region of interest" description="Disordered" evidence="6">
    <location>
        <begin position="1"/>
        <end position="35"/>
    </location>
</feature>
<dbReference type="Pfam" id="PF00230">
    <property type="entry name" value="MIP"/>
    <property type="match status" value="1"/>
</dbReference>
<keyword evidence="2 5" id="KW-0812">Transmembrane</keyword>
<evidence type="ECO:0000256" key="4">
    <source>
        <dbReference type="ARBA" id="ARBA00023136"/>
    </source>
</evidence>
<keyword evidence="3 7" id="KW-1133">Transmembrane helix</keyword>
<dbReference type="InParanoid" id="A0A0L0HBB6"/>
<evidence type="ECO:0000256" key="6">
    <source>
        <dbReference type="SAM" id="MobiDB-lite"/>
    </source>
</evidence>
<dbReference type="PANTHER" id="PTHR19139">
    <property type="entry name" value="AQUAPORIN TRANSPORTER"/>
    <property type="match status" value="1"/>
</dbReference>
<evidence type="ECO:0000256" key="2">
    <source>
        <dbReference type="ARBA" id="ARBA00022692"/>
    </source>
</evidence>
<dbReference type="Gene3D" id="1.20.1080.10">
    <property type="entry name" value="Glycerol uptake facilitator protein"/>
    <property type="match status" value="1"/>
</dbReference>
<feature type="region of interest" description="Disordered" evidence="6">
    <location>
        <begin position="354"/>
        <end position="374"/>
    </location>
</feature>
<comment type="subcellular location">
    <subcellularLocation>
        <location evidence="1">Membrane</location>
        <topology evidence="1">Multi-pass membrane protein</topology>
    </subcellularLocation>
</comment>
<keyword evidence="4 7" id="KW-0472">Membrane</keyword>
<dbReference type="AlphaFoldDB" id="A0A0L0HBB6"/>
<dbReference type="InterPro" id="IPR034294">
    <property type="entry name" value="Aquaporin_transptr"/>
</dbReference>
<feature type="compositionally biased region" description="Polar residues" evidence="6">
    <location>
        <begin position="14"/>
        <end position="24"/>
    </location>
</feature>
<feature type="transmembrane region" description="Helical" evidence="7">
    <location>
        <begin position="96"/>
        <end position="117"/>
    </location>
</feature>
<gene>
    <name evidence="8" type="ORF">SPPG_06437</name>
</gene>
<dbReference type="OrthoDB" id="3222at2759"/>
<keyword evidence="9" id="KW-1185">Reference proteome</keyword>
<name>A0A0L0HBB6_SPIPD</name>
<evidence type="ECO:0000313" key="9">
    <source>
        <dbReference type="Proteomes" id="UP000053201"/>
    </source>
</evidence>
<dbReference type="EMBL" id="KQ257461">
    <property type="protein sequence ID" value="KNC98018.1"/>
    <property type="molecule type" value="Genomic_DNA"/>
</dbReference>
<dbReference type="STRING" id="645134.A0A0L0HBB6"/>
<reference evidence="8 9" key="1">
    <citation type="submission" date="2009-08" db="EMBL/GenBank/DDBJ databases">
        <title>The Genome Sequence of Spizellomyces punctatus strain DAOM BR117.</title>
        <authorList>
            <consortium name="The Broad Institute Genome Sequencing Platform"/>
            <person name="Russ C."/>
            <person name="Cuomo C."/>
            <person name="Shea T."/>
            <person name="Young S.K."/>
            <person name="Zeng Q."/>
            <person name="Koehrsen M."/>
            <person name="Haas B."/>
            <person name="Borodovsky M."/>
            <person name="Guigo R."/>
            <person name="Alvarado L."/>
            <person name="Berlin A."/>
            <person name="Bochicchio J."/>
            <person name="Borenstein D."/>
            <person name="Chapman S."/>
            <person name="Chen Z."/>
            <person name="Engels R."/>
            <person name="Freedman E."/>
            <person name="Gellesch M."/>
            <person name="Goldberg J."/>
            <person name="Griggs A."/>
            <person name="Gujja S."/>
            <person name="Heiman D."/>
            <person name="Hepburn T."/>
            <person name="Howarth C."/>
            <person name="Jen D."/>
            <person name="Larson L."/>
            <person name="Lewis B."/>
            <person name="Mehta T."/>
            <person name="Park D."/>
            <person name="Pearson M."/>
            <person name="Roberts A."/>
            <person name="Saif S."/>
            <person name="Shenoy N."/>
            <person name="Sisk P."/>
            <person name="Stolte C."/>
            <person name="Sykes S."/>
            <person name="Thomson T."/>
            <person name="Walk T."/>
            <person name="White J."/>
            <person name="Yandava C."/>
            <person name="Burger G."/>
            <person name="Gray M.W."/>
            <person name="Holland P.W.H."/>
            <person name="King N."/>
            <person name="Lang F.B.F."/>
            <person name="Roger A.J."/>
            <person name="Ruiz-Trillo I."/>
            <person name="Lander E."/>
            <person name="Nusbaum C."/>
        </authorList>
    </citation>
    <scope>NUCLEOTIDE SEQUENCE [LARGE SCALE GENOMIC DNA]</scope>
    <source>
        <strain evidence="8 9">DAOM BR117</strain>
    </source>
</reference>
<dbReference type="PRINTS" id="PR00783">
    <property type="entry name" value="MINTRINSICP"/>
</dbReference>
<organism evidence="8 9">
    <name type="scientific">Spizellomyces punctatus (strain DAOM BR117)</name>
    <dbReference type="NCBI Taxonomy" id="645134"/>
    <lineage>
        <taxon>Eukaryota</taxon>
        <taxon>Fungi</taxon>
        <taxon>Fungi incertae sedis</taxon>
        <taxon>Chytridiomycota</taxon>
        <taxon>Chytridiomycota incertae sedis</taxon>
        <taxon>Chytridiomycetes</taxon>
        <taxon>Spizellomycetales</taxon>
        <taxon>Spizellomycetaceae</taxon>
        <taxon>Spizellomyces</taxon>
    </lineage>
</organism>
<feature type="transmembrane region" description="Helical" evidence="7">
    <location>
        <begin position="138"/>
        <end position="159"/>
    </location>
</feature>
<feature type="transmembrane region" description="Helical" evidence="7">
    <location>
        <begin position="257"/>
        <end position="279"/>
    </location>
</feature>
<keyword evidence="5" id="KW-0813">Transport</keyword>
<dbReference type="RefSeq" id="XP_016606058.1">
    <property type="nucleotide sequence ID" value="XM_016754642.1"/>
</dbReference>
<accession>A0A0L0HBB6</accession>
<sequence>MKIQNLVSPRRDNTSLPTNGNTNGDGIPNEVQGQGRDPMTILKMPMRGTVHVPRSRIWRAVVAEFIGTAFFVFFVGGSVQTPAIIRNEAPATAADFVITGFVQGLAILCLVASIAGISGGHINPAVTACLMVVRSMPVITGIMYMIAQFIGAIVGAALFKACVASRGGDLGATVPTWWINPFQTILIEFFITSMLLFVVLSTAVHAGVTSSGIKPLAPIPIGFAVAIGVFLAGPLTGGSMNPARSFGPAVVSNTWRYNYAFWVSPFLASVVVGILYKIIFLSAPISQEQAHNSGLEFAPSHVTLDMGSATPEERALASRPTGISEAEFINRSASNEDICRVPLGVGTAVMRSTGQGVTEQSLHSSPLTGVERAV</sequence>
<dbReference type="CDD" id="cd00333">
    <property type="entry name" value="MIP"/>
    <property type="match status" value="1"/>
</dbReference>
<feature type="compositionally biased region" description="Polar residues" evidence="6">
    <location>
        <begin position="354"/>
        <end position="367"/>
    </location>
</feature>
<dbReference type="SUPFAM" id="SSF81338">
    <property type="entry name" value="Aquaporin-like"/>
    <property type="match status" value="1"/>
</dbReference>
<dbReference type="OMA" id="LALNTMH"/>
<dbReference type="GO" id="GO:0005886">
    <property type="term" value="C:plasma membrane"/>
    <property type="evidence" value="ECO:0007669"/>
    <property type="project" value="TreeGrafter"/>
</dbReference>
<dbReference type="Proteomes" id="UP000053201">
    <property type="component" value="Unassembled WGS sequence"/>
</dbReference>
<dbReference type="GeneID" id="27689738"/>
<comment type="similarity">
    <text evidence="5">Belongs to the MIP/aquaporin (TC 1.A.8) family.</text>
</comment>
<feature type="transmembrane region" description="Helical" evidence="7">
    <location>
        <begin position="57"/>
        <end position="76"/>
    </location>
</feature>
<dbReference type="GO" id="GO:0015250">
    <property type="term" value="F:water channel activity"/>
    <property type="evidence" value="ECO:0007669"/>
    <property type="project" value="TreeGrafter"/>
</dbReference>
<evidence type="ECO:0000256" key="1">
    <source>
        <dbReference type="ARBA" id="ARBA00004141"/>
    </source>
</evidence>
<evidence type="ECO:0000256" key="3">
    <source>
        <dbReference type="ARBA" id="ARBA00022989"/>
    </source>
</evidence>
<dbReference type="PANTHER" id="PTHR19139:SF284">
    <property type="entry name" value="AQUAPORIN"/>
    <property type="match status" value="1"/>
</dbReference>
<dbReference type="eggNOG" id="KOG0223">
    <property type="taxonomic scope" value="Eukaryota"/>
</dbReference>
<protein>
    <submittedName>
        <fullName evidence="8">MIP family channel protein</fullName>
    </submittedName>
</protein>
<evidence type="ECO:0000256" key="5">
    <source>
        <dbReference type="RuleBase" id="RU000477"/>
    </source>
</evidence>
<evidence type="ECO:0000313" key="8">
    <source>
        <dbReference type="EMBL" id="KNC98018.1"/>
    </source>
</evidence>